<feature type="transmembrane region" description="Helical" evidence="3">
    <location>
        <begin position="731"/>
        <end position="752"/>
    </location>
</feature>
<accession>A0A0J1H398</accession>
<dbReference type="RefSeq" id="WP_047878642.1">
    <property type="nucleotide sequence ID" value="NZ_LDOT01000011.1"/>
</dbReference>
<feature type="signal peptide" evidence="4">
    <location>
        <begin position="1"/>
        <end position="20"/>
    </location>
</feature>
<dbReference type="Pfam" id="PF01483">
    <property type="entry name" value="P_proprotein"/>
    <property type="match status" value="1"/>
</dbReference>
<gene>
    <name evidence="6" type="ORF">ABT56_09560</name>
</gene>
<evidence type="ECO:0000259" key="5">
    <source>
        <dbReference type="PROSITE" id="PS51829"/>
    </source>
</evidence>
<comment type="caution">
    <text evidence="6">The sequence shown here is derived from an EMBL/GenBank/DDBJ whole genome shotgun (WGS) entry which is preliminary data.</text>
</comment>
<keyword evidence="3" id="KW-0472">Membrane</keyword>
<keyword evidence="4" id="KW-0732">Signal</keyword>
<dbReference type="Gene3D" id="2.60.120.260">
    <property type="entry name" value="Galactose-binding domain-like"/>
    <property type="match status" value="1"/>
</dbReference>
<dbReference type="InterPro" id="IPR001842">
    <property type="entry name" value="Peptidase_M36"/>
</dbReference>
<evidence type="ECO:0000256" key="3">
    <source>
        <dbReference type="SAM" id="Phobius"/>
    </source>
</evidence>
<keyword evidence="1" id="KW-0645">Protease</keyword>
<feature type="domain" description="P/Homo B" evidence="5">
    <location>
        <begin position="575"/>
        <end position="716"/>
    </location>
</feature>
<dbReference type="GO" id="GO:0004252">
    <property type="term" value="F:serine-type endopeptidase activity"/>
    <property type="evidence" value="ECO:0007669"/>
    <property type="project" value="InterPro"/>
</dbReference>
<evidence type="ECO:0000256" key="1">
    <source>
        <dbReference type="ARBA" id="ARBA00022670"/>
    </source>
</evidence>
<dbReference type="EMBL" id="LDOT01000011">
    <property type="protein sequence ID" value="KLV06266.1"/>
    <property type="molecule type" value="Genomic_DNA"/>
</dbReference>
<keyword evidence="2" id="KW-0378">Hydrolase</keyword>
<dbReference type="OrthoDB" id="5289240at2"/>
<dbReference type="InterPro" id="IPR002884">
    <property type="entry name" value="P_dom"/>
</dbReference>
<dbReference type="Pfam" id="PF02128">
    <property type="entry name" value="Peptidase_M36"/>
    <property type="match status" value="1"/>
</dbReference>
<dbReference type="PATRIC" id="fig|1195763.3.peg.2018"/>
<evidence type="ECO:0000313" key="6">
    <source>
        <dbReference type="EMBL" id="KLV06266.1"/>
    </source>
</evidence>
<dbReference type="GO" id="GO:0004222">
    <property type="term" value="F:metalloendopeptidase activity"/>
    <property type="evidence" value="ECO:0007669"/>
    <property type="project" value="InterPro"/>
</dbReference>
<evidence type="ECO:0000256" key="4">
    <source>
        <dbReference type="SAM" id="SignalP"/>
    </source>
</evidence>
<dbReference type="SUPFAM" id="SSF55486">
    <property type="entry name" value="Metalloproteases ('zincins'), catalytic domain"/>
    <property type="match status" value="1"/>
</dbReference>
<dbReference type="SUPFAM" id="SSF49785">
    <property type="entry name" value="Galactose-binding domain-like"/>
    <property type="match status" value="1"/>
</dbReference>
<organism evidence="6 7">
    <name type="scientific">Photobacterium aquae</name>
    <dbReference type="NCBI Taxonomy" id="1195763"/>
    <lineage>
        <taxon>Bacteria</taxon>
        <taxon>Pseudomonadati</taxon>
        <taxon>Pseudomonadota</taxon>
        <taxon>Gammaproteobacteria</taxon>
        <taxon>Vibrionales</taxon>
        <taxon>Vibrionaceae</taxon>
        <taxon>Photobacterium</taxon>
    </lineage>
</organism>
<proteinExistence type="predicted"/>
<name>A0A0J1H398_9GAMM</name>
<protein>
    <recommendedName>
        <fullName evidence="5">P/Homo B domain-containing protein</fullName>
    </recommendedName>
</protein>
<dbReference type="InterPro" id="IPR008979">
    <property type="entry name" value="Galactose-bd-like_sf"/>
</dbReference>
<dbReference type="GO" id="GO:0006508">
    <property type="term" value="P:proteolysis"/>
    <property type="evidence" value="ECO:0007669"/>
    <property type="project" value="UniProtKB-KW"/>
</dbReference>
<reference evidence="6 7" key="1">
    <citation type="submission" date="2015-05" db="EMBL/GenBank/DDBJ databases">
        <title>Photobacterium galathea sp. nov.</title>
        <authorList>
            <person name="Machado H."/>
            <person name="Gram L."/>
        </authorList>
    </citation>
    <scope>NUCLEOTIDE SEQUENCE [LARGE SCALE GENOMIC DNA]</scope>
    <source>
        <strain evidence="6 7">CGMCC 1.12159</strain>
    </source>
</reference>
<feature type="chain" id="PRO_5005252136" description="P/Homo B domain-containing protein" evidence="4">
    <location>
        <begin position="21"/>
        <end position="758"/>
    </location>
</feature>
<evidence type="ECO:0000313" key="7">
    <source>
        <dbReference type="Proteomes" id="UP000036097"/>
    </source>
</evidence>
<evidence type="ECO:0000256" key="2">
    <source>
        <dbReference type="ARBA" id="ARBA00022801"/>
    </source>
</evidence>
<keyword evidence="3" id="KW-1133">Transmembrane helix</keyword>
<dbReference type="GO" id="GO:0005615">
    <property type="term" value="C:extracellular space"/>
    <property type="evidence" value="ECO:0007669"/>
    <property type="project" value="InterPro"/>
</dbReference>
<dbReference type="GO" id="GO:0008270">
    <property type="term" value="F:zinc ion binding"/>
    <property type="evidence" value="ECO:0007669"/>
    <property type="project" value="InterPro"/>
</dbReference>
<dbReference type="AlphaFoldDB" id="A0A0J1H398"/>
<keyword evidence="7" id="KW-1185">Reference proteome</keyword>
<keyword evidence="3" id="KW-0812">Transmembrane</keyword>
<dbReference type="Proteomes" id="UP000036097">
    <property type="component" value="Unassembled WGS sequence"/>
</dbReference>
<dbReference type="STRING" id="1195763.ABT56_09560"/>
<sequence>MKTSFVAAAIAACLPAVSLASPVHLEYPLETQVIKAADDALRLVQSRYGDTDSMVLTGTVSSLLGTHYHFAQANSKREPCKGALVVSTGRDGQLYRVFNTLVANPGACDANLPLAPRPHTLVEPPEGEAVTASLTVFDPDPRTATGRALEDGQSNVDNIVVPAEAYRTVDDIEVTRAGGKLYLANSRVTAVDITHMFGEAVSPRQGIVSVDEGMPFAFRREQAAFRDVNAFYHLDQSLRYLETLGFVGGKALFTAPLKIDAQGEAGNNSTYLSDIDVLSMGTGGVPDSEDADVVLHEFAHAITERLTPDWQGGDTEAMGEGFSDYWAGAYSYWVQRDRAVKFEPDLFGNWDGITGALKSRRSLNDADARYYPEFDYRAHVSVMGTLSDELWSTPLFQTLKQAVEVYGEGAFDEFNRIVLEGQAGIGYGAKMHDVARSTVDAAARLYPDKDYAGLLEARFKNHQILRDDVMLAQSSNLLRSPDGKRVVLPAALVNTSGRQLVGYRSDLSLPALGWSRTVRHEGVADGHSHSLGEALTLPVTLQCGDELVLAAETAASHSSALQPFASRQQVNFIYGEPQLAIAPQVLDQALADARPAPLGDKIVLGDNLYALKVDDGAGVVGNDFAIYLSLSHERLSDLKVTVRAPSGRSITLMGNQALPLASHEYLYTIANTPALEQWAGEPLAGNWTLDITDRVAGNVGEIHRWGIGPVTGYQCAAASGDGDKGTVAPAAGASGGSLGLTGLLASLFLAGVRRRIKR</sequence>
<dbReference type="PROSITE" id="PS51829">
    <property type="entry name" value="P_HOMO_B"/>
    <property type="match status" value="1"/>
</dbReference>